<dbReference type="EMBL" id="CP013236">
    <property type="protein sequence ID" value="AMP15509.1"/>
    <property type="molecule type" value="Genomic_DNA"/>
</dbReference>
<reference evidence="1 2" key="1">
    <citation type="submission" date="2015-11" db="EMBL/GenBank/DDBJ databases">
        <title>Exploring the genomic traits of fungus-feeding bacterial genus Collimonas.</title>
        <authorList>
            <person name="Song C."/>
            <person name="Schmidt R."/>
            <person name="de Jager V."/>
            <person name="Krzyzanowska D."/>
            <person name="Jongedijk E."/>
            <person name="Cankar K."/>
            <person name="Beekwilder J."/>
            <person name="van Veen A."/>
            <person name="de Boer W."/>
            <person name="van Veen J.A."/>
            <person name="Garbeva P."/>
        </authorList>
    </citation>
    <scope>NUCLEOTIDE SEQUENCE [LARGE SCALE GENOMIC DNA]</scope>
    <source>
        <strain evidence="1 2">Ter291</strain>
    </source>
</reference>
<sequence>MKRSRFVAKVKPVAGLLRKTNLGASAMRLPRTVTPKKRTPIKVRRRKLTKIQAAARGQDCLLRFPVCNWRNETTVLCHSNLLKDGKGLGLKAPDKRAAFGCCACHDVLDGRAPRPAGLTYDQMISQFNQAVDATHVILRRLGLLKAEL</sequence>
<dbReference type="Gene3D" id="3.30.50.20">
    <property type="entry name" value="prophage-derive protein ybcO"/>
    <property type="match status" value="1"/>
</dbReference>
<evidence type="ECO:0000313" key="1">
    <source>
        <dbReference type="EMBL" id="AMP15509.1"/>
    </source>
</evidence>
<organism evidence="1 2">
    <name type="scientific">Collimonas pratensis</name>
    <dbReference type="NCBI Taxonomy" id="279113"/>
    <lineage>
        <taxon>Bacteria</taxon>
        <taxon>Pseudomonadati</taxon>
        <taxon>Pseudomonadota</taxon>
        <taxon>Betaproteobacteria</taxon>
        <taxon>Burkholderiales</taxon>
        <taxon>Oxalobacteraceae</taxon>
        <taxon>Collimonas</taxon>
    </lineage>
</organism>
<keyword evidence="2" id="KW-1185">Reference proteome</keyword>
<dbReference type="Pfam" id="PF07102">
    <property type="entry name" value="YbcO"/>
    <property type="match status" value="1"/>
</dbReference>
<proteinExistence type="predicted"/>
<dbReference type="InterPro" id="IPR010774">
    <property type="entry name" value="YbcO"/>
</dbReference>
<dbReference type="Proteomes" id="UP000074914">
    <property type="component" value="Chromosome"/>
</dbReference>
<accession>A0ABM5Z8R4</accession>
<gene>
    <name evidence="1" type="ORF">CPter291_3272</name>
</gene>
<evidence type="ECO:0000313" key="2">
    <source>
        <dbReference type="Proteomes" id="UP000074914"/>
    </source>
</evidence>
<protein>
    <submittedName>
        <fullName evidence="1">Uncharacterized protein</fullName>
    </submittedName>
</protein>
<name>A0ABM5Z8R4_9BURK</name>